<comment type="caution">
    <text evidence="2">The sequence shown here is derived from an EMBL/GenBank/DDBJ whole genome shotgun (WGS) entry which is preliminary data.</text>
</comment>
<evidence type="ECO:0000256" key="1">
    <source>
        <dbReference type="SAM" id="Phobius"/>
    </source>
</evidence>
<keyword evidence="1" id="KW-0472">Membrane</keyword>
<keyword evidence="1" id="KW-1133">Transmembrane helix</keyword>
<gene>
    <name evidence="2" type="ORF">ACFOEE_14190</name>
</gene>
<sequence length="237" mass="27188">MLKTWLKPARKLHKLLGYLLALQLFAWLLGGLVMSALPLEKVHGKHLAQRSIANPFILKDYPAWQQLALATESVITQLHFTHFLDTPLLKVERSEQPALYFSGNTGQPFSPPTQQQIQIQAERHYLGSGQVSNITLLDVAPREAGFRKNVWQVNFNDSLSTSLYLDAQSGQVITVRSTLWRIFDFFWMLHIMDYDEREDFNHPLLIFFAACSVLFCLSGMVLLCQSPPWRRKSSLRS</sequence>
<reference evidence="3" key="1">
    <citation type="journal article" date="2019" name="Int. J. Syst. Evol. Microbiol.">
        <title>The Global Catalogue of Microorganisms (GCM) 10K type strain sequencing project: providing services to taxonomists for standard genome sequencing and annotation.</title>
        <authorList>
            <consortium name="The Broad Institute Genomics Platform"/>
            <consortium name="The Broad Institute Genome Sequencing Center for Infectious Disease"/>
            <person name="Wu L."/>
            <person name="Ma J."/>
        </authorList>
    </citation>
    <scope>NUCLEOTIDE SEQUENCE [LARGE SCALE GENOMIC DNA]</scope>
    <source>
        <strain evidence="3">KCTC 42730</strain>
    </source>
</reference>
<feature type="transmembrane region" description="Helical" evidence="1">
    <location>
        <begin position="204"/>
        <end position="224"/>
    </location>
</feature>
<evidence type="ECO:0000313" key="3">
    <source>
        <dbReference type="Proteomes" id="UP001595453"/>
    </source>
</evidence>
<dbReference type="EMBL" id="JBHRSD010000026">
    <property type="protein sequence ID" value="MFC3033671.1"/>
    <property type="molecule type" value="Genomic_DNA"/>
</dbReference>
<accession>A0ABV7CMJ6</accession>
<proteinExistence type="predicted"/>
<evidence type="ECO:0008006" key="4">
    <source>
        <dbReference type="Google" id="ProtNLM"/>
    </source>
</evidence>
<dbReference type="RefSeq" id="WP_377125497.1">
    <property type="nucleotide sequence ID" value="NZ_JBHRSD010000026.1"/>
</dbReference>
<protein>
    <recommendedName>
        <fullName evidence="4">PepSY domain-containing protein</fullName>
    </recommendedName>
</protein>
<keyword evidence="1" id="KW-0812">Transmembrane</keyword>
<dbReference type="Proteomes" id="UP001595453">
    <property type="component" value="Unassembled WGS sequence"/>
</dbReference>
<evidence type="ECO:0000313" key="2">
    <source>
        <dbReference type="EMBL" id="MFC3033671.1"/>
    </source>
</evidence>
<organism evidence="2 3">
    <name type="scientific">Pseudoalteromonas fenneropenaei</name>
    <dbReference type="NCBI Taxonomy" id="1737459"/>
    <lineage>
        <taxon>Bacteria</taxon>
        <taxon>Pseudomonadati</taxon>
        <taxon>Pseudomonadota</taxon>
        <taxon>Gammaproteobacteria</taxon>
        <taxon>Alteromonadales</taxon>
        <taxon>Pseudoalteromonadaceae</taxon>
        <taxon>Pseudoalteromonas</taxon>
    </lineage>
</organism>
<keyword evidence="3" id="KW-1185">Reference proteome</keyword>
<name>A0ABV7CMJ6_9GAMM</name>